<keyword evidence="1" id="KW-0812">Transmembrane</keyword>
<dbReference type="EMBL" id="UINC01215737">
    <property type="protein sequence ID" value="SVE41571.1"/>
    <property type="molecule type" value="Genomic_DNA"/>
</dbReference>
<dbReference type="AlphaFoldDB" id="A0A383DB48"/>
<accession>A0A383DB48</accession>
<reference evidence="2" key="1">
    <citation type="submission" date="2018-05" db="EMBL/GenBank/DDBJ databases">
        <authorList>
            <person name="Lanie J.A."/>
            <person name="Ng W.-L."/>
            <person name="Kazmierczak K.M."/>
            <person name="Andrzejewski T.M."/>
            <person name="Davidsen T.M."/>
            <person name="Wayne K.J."/>
            <person name="Tettelin H."/>
            <person name="Glass J.I."/>
            <person name="Rusch D."/>
            <person name="Podicherti R."/>
            <person name="Tsui H.-C.T."/>
            <person name="Winkler M.E."/>
        </authorList>
    </citation>
    <scope>NUCLEOTIDE SEQUENCE</scope>
</reference>
<evidence type="ECO:0000313" key="2">
    <source>
        <dbReference type="EMBL" id="SVE41571.1"/>
    </source>
</evidence>
<name>A0A383DB48_9ZZZZ</name>
<protein>
    <submittedName>
        <fullName evidence="2">Uncharacterized protein</fullName>
    </submittedName>
</protein>
<feature type="transmembrane region" description="Helical" evidence="1">
    <location>
        <begin position="6"/>
        <end position="27"/>
    </location>
</feature>
<keyword evidence="1" id="KW-1133">Transmembrane helix</keyword>
<sequence>MKDTKTIAIVVLVAITTGLGIFSAVNYNNLDGKLGARDKEFQKVKAERDTTRAELEATVKNVFNLKGQLDTTSQELTTVKQEKTDLATTQTD</sequence>
<proteinExistence type="predicted"/>
<organism evidence="2">
    <name type="scientific">marine metagenome</name>
    <dbReference type="NCBI Taxonomy" id="408172"/>
    <lineage>
        <taxon>unclassified sequences</taxon>
        <taxon>metagenomes</taxon>
        <taxon>ecological metagenomes</taxon>
    </lineage>
</organism>
<gene>
    <name evidence="2" type="ORF">METZ01_LOCUS494425</name>
</gene>
<feature type="non-terminal residue" evidence="2">
    <location>
        <position position="92"/>
    </location>
</feature>
<keyword evidence="1" id="KW-0472">Membrane</keyword>
<evidence type="ECO:0000256" key="1">
    <source>
        <dbReference type="SAM" id="Phobius"/>
    </source>
</evidence>